<proteinExistence type="predicted"/>
<dbReference type="Proteomes" id="UP001341840">
    <property type="component" value="Unassembled WGS sequence"/>
</dbReference>
<organism evidence="2 3">
    <name type="scientific">Stylosanthes scabra</name>
    <dbReference type="NCBI Taxonomy" id="79078"/>
    <lineage>
        <taxon>Eukaryota</taxon>
        <taxon>Viridiplantae</taxon>
        <taxon>Streptophyta</taxon>
        <taxon>Embryophyta</taxon>
        <taxon>Tracheophyta</taxon>
        <taxon>Spermatophyta</taxon>
        <taxon>Magnoliopsida</taxon>
        <taxon>eudicotyledons</taxon>
        <taxon>Gunneridae</taxon>
        <taxon>Pentapetalae</taxon>
        <taxon>rosids</taxon>
        <taxon>fabids</taxon>
        <taxon>Fabales</taxon>
        <taxon>Fabaceae</taxon>
        <taxon>Papilionoideae</taxon>
        <taxon>50 kb inversion clade</taxon>
        <taxon>dalbergioids sensu lato</taxon>
        <taxon>Dalbergieae</taxon>
        <taxon>Pterocarpus clade</taxon>
        <taxon>Stylosanthes</taxon>
    </lineage>
</organism>
<evidence type="ECO:0000313" key="2">
    <source>
        <dbReference type="EMBL" id="MED6144874.1"/>
    </source>
</evidence>
<dbReference type="EMBL" id="JASCZI010090682">
    <property type="protein sequence ID" value="MED6144874.1"/>
    <property type="molecule type" value="Genomic_DNA"/>
</dbReference>
<evidence type="ECO:0000256" key="1">
    <source>
        <dbReference type="SAM" id="MobiDB-lite"/>
    </source>
</evidence>
<reference evidence="2 3" key="1">
    <citation type="journal article" date="2023" name="Plants (Basel)">
        <title>Bridging the Gap: Combining Genomics and Transcriptomics Approaches to Understand Stylosanthes scabra, an Orphan Legume from the Brazilian Caatinga.</title>
        <authorList>
            <person name="Ferreira-Neto J.R.C."/>
            <person name="da Silva M.D."/>
            <person name="Binneck E."/>
            <person name="de Melo N.F."/>
            <person name="da Silva R.H."/>
            <person name="de Melo A.L.T.M."/>
            <person name="Pandolfi V."/>
            <person name="Bustamante F.O."/>
            <person name="Brasileiro-Vidal A.C."/>
            <person name="Benko-Iseppon A.M."/>
        </authorList>
    </citation>
    <scope>NUCLEOTIDE SEQUENCE [LARGE SCALE GENOMIC DNA]</scope>
    <source>
        <tissue evidence="2">Leaves</tissue>
    </source>
</reference>
<gene>
    <name evidence="2" type="ORF">PIB30_019663</name>
</gene>
<keyword evidence="3" id="KW-1185">Reference proteome</keyword>
<protein>
    <submittedName>
        <fullName evidence="2">Uncharacterized protein</fullName>
    </submittedName>
</protein>
<accession>A0ABU6T959</accession>
<sequence>MANPNLIVASLYPDGEIKRGAYGIEFTCPNPLLFYIQRVNTLDELKHIILRMMGAVGQMRRIACRLLNTLPPLEYKFKLFFLEGDVHVRAMFDLHHKYGPCQVMELLAETWNMGLSESGPSSSRPGPVGAIAAPPLRIVTPEVSMELDSNSDDGFDEEYISETDESSESSDEA</sequence>
<feature type="compositionally biased region" description="Acidic residues" evidence="1">
    <location>
        <begin position="149"/>
        <end position="173"/>
    </location>
</feature>
<evidence type="ECO:0000313" key="3">
    <source>
        <dbReference type="Proteomes" id="UP001341840"/>
    </source>
</evidence>
<feature type="region of interest" description="Disordered" evidence="1">
    <location>
        <begin position="142"/>
        <end position="173"/>
    </location>
</feature>
<comment type="caution">
    <text evidence="2">The sequence shown here is derived from an EMBL/GenBank/DDBJ whole genome shotgun (WGS) entry which is preliminary data.</text>
</comment>
<name>A0ABU6T959_9FABA</name>